<feature type="region of interest" description="Disordered" evidence="1">
    <location>
        <begin position="1"/>
        <end position="33"/>
    </location>
</feature>
<reference evidence="2 3" key="1">
    <citation type="submission" date="2016-11" db="EMBL/GenBank/DDBJ databases">
        <authorList>
            <person name="Jaros S."/>
            <person name="Januszkiewicz K."/>
            <person name="Wedrychowicz H."/>
        </authorList>
    </citation>
    <scope>NUCLEOTIDE SEQUENCE [LARGE SCALE GENOMIC DNA]</scope>
    <source>
        <strain evidence="2 3">CGMCC 4.5723</strain>
    </source>
</reference>
<keyword evidence="3" id="KW-1185">Reference proteome</keyword>
<feature type="compositionally biased region" description="Basic and acidic residues" evidence="1">
    <location>
        <begin position="22"/>
        <end position="33"/>
    </location>
</feature>
<evidence type="ECO:0000313" key="3">
    <source>
        <dbReference type="Proteomes" id="UP000184452"/>
    </source>
</evidence>
<dbReference type="RefSeq" id="WP_178378713.1">
    <property type="nucleotide sequence ID" value="NZ_FQZK01000051.1"/>
</dbReference>
<dbReference type="AlphaFoldDB" id="A0A1M6WUH6"/>
<feature type="compositionally biased region" description="Acidic residues" evidence="1">
    <location>
        <begin position="12"/>
        <end position="21"/>
    </location>
</feature>
<name>A0A1M6WUH6_9ACTN</name>
<proteinExistence type="predicted"/>
<accession>A0A1M6WUH6</accession>
<evidence type="ECO:0000256" key="1">
    <source>
        <dbReference type="SAM" id="MobiDB-lite"/>
    </source>
</evidence>
<feature type="non-terminal residue" evidence="2">
    <location>
        <position position="1"/>
    </location>
</feature>
<gene>
    <name evidence="2" type="ORF">SAMN05421803_15111</name>
</gene>
<evidence type="ECO:0000313" key="2">
    <source>
        <dbReference type="EMBL" id="SHK97397.1"/>
    </source>
</evidence>
<organism evidence="2 3">
    <name type="scientific">Nocardiopsis flavescens</name>
    <dbReference type="NCBI Taxonomy" id="758803"/>
    <lineage>
        <taxon>Bacteria</taxon>
        <taxon>Bacillati</taxon>
        <taxon>Actinomycetota</taxon>
        <taxon>Actinomycetes</taxon>
        <taxon>Streptosporangiales</taxon>
        <taxon>Nocardiopsidaceae</taxon>
        <taxon>Nocardiopsis</taxon>
    </lineage>
</organism>
<sequence>EAGTPTGHPGPDDDGDDDPDPEPPKPGRGEKKATILRLLTEFNGDGARVRKELEKPEYVNLFGETAKATIYKYRTNTWLPAVVRNLVIEFKDPEKVLKELDRQGITYDTKKIAPVIEQYTEENANIRPLRAGRS</sequence>
<dbReference type="Proteomes" id="UP000184452">
    <property type="component" value="Unassembled WGS sequence"/>
</dbReference>
<dbReference type="STRING" id="758803.SAMN05421803_15111"/>
<dbReference type="EMBL" id="FQZK01000051">
    <property type="protein sequence ID" value="SHK97397.1"/>
    <property type="molecule type" value="Genomic_DNA"/>
</dbReference>
<protein>
    <submittedName>
        <fullName evidence="2">Uncharacterized protein</fullName>
    </submittedName>
</protein>